<sequence>MKKLLCAALVLGAICSSAMGQSAGSLITSVGGAWLDFGPSSATSLQSSSALGTFTSAGTGGQIHNTFTLELSTTYFITDHIAFDLAAGIPPKLKLYAQGNATPFGAGGPSLALGNLQPLATTRSWAPILFLKYYFFDAQTKLRPFIGVGANYTWYSHTDLNSTFNGALQQIAGPGGRVTASLSPSWNPAFDVGASYNISKNWYATASVTYLFLKTNATVNSVAANGQTVLSNKTRITADPVIVFLGLGYRF</sequence>
<protein>
    <submittedName>
        <fullName evidence="3">OmpW family protein</fullName>
    </submittedName>
</protein>
<evidence type="ECO:0000256" key="2">
    <source>
        <dbReference type="SAM" id="SignalP"/>
    </source>
</evidence>
<evidence type="ECO:0000313" key="4">
    <source>
        <dbReference type="Proteomes" id="UP000283709"/>
    </source>
</evidence>
<gene>
    <name evidence="3" type="ORF">BCY88_09645</name>
</gene>
<dbReference type="SUPFAM" id="SSF56925">
    <property type="entry name" value="OMPA-like"/>
    <property type="match status" value="1"/>
</dbReference>
<dbReference type="RefSeq" id="WP_120348207.1">
    <property type="nucleotide sequence ID" value="NZ_MCAS01000045.1"/>
</dbReference>
<accession>A0A420FSA9</accession>
<dbReference type="InterPro" id="IPR005618">
    <property type="entry name" value="OMPW"/>
</dbReference>
<proteinExistence type="predicted"/>
<dbReference type="AlphaFoldDB" id="A0A420FSA9"/>
<dbReference type="Pfam" id="PF03922">
    <property type="entry name" value="OmpW"/>
    <property type="match status" value="1"/>
</dbReference>
<feature type="signal peptide" evidence="2">
    <location>
        <begin position="1"/>
        <end position="20"/>
    </location>
</feature>
<comment type="subcellular location">
    <subcellularLocation>
        <location evidence="1">Cell outer membrane</location>
    </subcellularLocation>
</comment>
<dbReference type="PANTHER" id="PTHR36920:SF1">
    <property type="entry name" value="OUTER MEMBRANE PROTEIN W"/>
    <property type="match status" value="1"/>
</dbReference>
<dbReference type="Gene3D" id="2.40.160.20">
    <property type="match status" value="1"/>
</dbReference>
<dbReference type="EMBL" id="MCAS01000045">
    <property type="protein sequence ID" value="RKF35876.1"/>
    <property type="molecule type" value="Genomic_DNA"/>
</dbReference>
<comment type="caution">
    <text evidence="3">The sequence shown here is derived from an EMBL/GenBank/DDBJ whole genome shotgun (WGS) entry which is preliminary data.</text>
</comment>
<dbReference type="PANTHER" id="PTHR36920">
    <property type="match status" value="1"/>
</dbReference>
<dbReference type="InterPro" id="IPR011250">
    <property type="entry name" value="OMP/PagP_B-barrel"/>
</dbReference>
<dbReference type="Proteomes" id="UP000283709">
    <property type="component" value="Unassembled WGS sequence"/>
</dbReference>
<organism evidence="3 4">
    <name type="scientific">Paraburkholderia fungorum</name>
    <dbReference type="NCBI Taxonomy" id="134537"/>
    <lineage>
        <taxon>Bacteria</taxon>
        <taxon>Pseudomonadati</taxon>
        <taxon>Pseudomonadota</taxon>
        <taxon>Betaproteobacteria</taxon>
        <taxon>Burkholderiales</taxon>
        <taxon>Burkholderiaceae</taxon>
        <taxon>Paraburkholderia</taxon>
    </lineage>
</organism>
<keyword evidence="2" id="KW-0732">Signal</keyword>
<dbReference type="OrthoDB" id="9807574at2"/>
<dbReference type="GO" id="GO:0055085">
    <property type="term" value="P:transmembrane transport"/>
    <property type="evidence" value="ECO:0007669"/>
    <property type="project" value="TreeGrafter"/>
</dbReference>
<name>A0A420FSA9_9BURK</name>
<reference evidence="3 4" key="1">
    <citation type="submission" date="2016-07" db="EMBL/GenBank/DDBJ databases">
        <title>Genome analysis of Burkholderia fungorum ES3-20.</title>
        <authorList>
            <person name="Xu D."/>
            <person name="Yao R."/>
            <person name="Zheng S."/>
        </authorList>
    </citation>
    <scope>NUCLEOTIDE SEQUENCE [LARGE SCALE GENOMIC DNA]</scope>
    <source>
        <strain evidence="3 4">ES3-20</strain>
    </source>
</reference>
<evidence type="ECO:0000256" key="1">
    <source>
        <dbReference type="ARBA" id="ARBA00004442"/>
    </source>
</evidence>
<dbReference type="GO" id="GO:0009279">
    <property type="term" value="C:cell outer membrane"/>
    <property type="evidence" value="ECO:0007669"/>
    <property type="project" value="UniProtKB-SubCell"/>
</dbReference>
<evidence type="ECO:0000313" key="3">
    <source>
        <dbReference type="EMBL" id="RKF35876.1"/>
    </source>
</evidence>
<feature type="chain" id="PRO_5019393678" evidence="2">
    <location>
        <begin position="21"/>
        <end position="251"/>
    </location>
</feature>